<feature type="transmembrane region" description="Helical" evidence="7">
    <location>
        <begin position="637"/>
        <end position="656"/>
    </location>
</feature>
<evidence type="ECO:0000256" key="3">
    <source>
        <dbReference type="ARBA" id="ARBA00022679"/>
    </source>
</evidence>
<accession>A0A4R3YHZ2</accession>
<dbReference type="PANTHER" id="PTHR43867">
    <property type="entry name" value="CELLULOSE SYNTHASE CATALYTIC SUBUNIT A [UDP-FORMING]"/>
    <property type="match status" value="1"/>
</dbReference>
<dbReference type="RefSeq" id="WP_124947790.1">
    <property type="nucleotide sequence ID" value="NZ_BHVT01000073.1"/>
</dbReference>
<dbReference type="AlphaFoldDB" id="A0A4R3YHZ2"/>
<evidence type="ECO:0000256" key="7">
    <source>
        <dbReference type="SAM" id="Phobius"/>
    </source>
</evidence>
<feature type="transmembrane region" description="Helical" evidence="7">
    <location>
        <begin position="73"/>
        <end position="93"/>
    </location>
</feature>
<dbReference type="InterPro" id="IPR029044">
    <property type="entry name" value="Nucleotide-diphossugar_trans"/>
</dbReference>
<evidence type="ECO:0000256" key="1">
    <source>
        <dbReference type="ARBA" id="ARBA00004141"/>
    </source>
</evidence>
<dbReference type="OrthoDB" id="276604at2"/>
<keyword evidence="5 7" id="KW-1133">Transmembrane helix</keyword>
<proteinExistence type="predicted"/>
<dbReference type="GO" id="GO:0005886">
    <property type="term" value="C:plasma membrane"/>
    <property type="evidence" value="ECO:0007669"/>
    <property type="project" value="TreeGrafter"/>
</dbReference>
<organism evidence="9 10">
    <name type="scientific">Sulfurirhabdus autotrophica</name>
    <dbReference type="NCBI Taxonomy" id="1706046"/>
    <lineage>
        <taxon>Bacteria</taxon>
        <taxon>Pseudomonadati</taxon>
        <taxon>Pseudomonadota</taxon>
        <taxon>Betaproteobacteria</taxon>
        <taxon>Nitrosomonadales</taxon>
        <taxon>Sulfuricellaceae</taxon>
        <taxon>Sulfurirhabdus</taxon>
    </lineage>
</organism>
<evidence type="ECO:0000313" key="9">
    <source>
        <dbReference type="EMBL" id="TCV90243.1"/>
    </source>
</evidence>
<keyword evidence="4 7" id="KW-0812">Transmembrane</keyword>
<keyword evidence="2" id="KW-0328">Glycosyltransferase</keyword>
<evidence type="ECO:0000313" key="10">
    <source>
        <dbReference type="Proteomes" id="UP000295367"/>
    </source>
</evidence>
<feature type="domain" description="Glycosyltransferase 2-like" evidence="8">
    <location>
        <begin position="358"/>
        <end position="579"/>
    </location>
</feature>
<dbReference type="PANTHER" id="PTHR43867:SF2">
    <property type="entry name" value="CELLULOSE SYNTHASE CATALYTIC SUBUNIT A [UDP-FORMING]"/>
    <property type="match status" value="1"/>
</dbReference>
<reference evidence="9 10" key="1">
    <citation type="submission" date="2019-03" db="EMBL/GenBank/DDBJ databases">
        <title>Genomic Encyclopedia of Type Strains, Phase IV (KMG-IV): sequencing the most valuable type-strain genomes for metagenomic binning, comparative biology and taxonomic classification.</title>
        <authorList>
            <person name="Goeker M."/>
        </authorList>
    </citation>
    <scope>NUCLEOTIDE SEQUENCE [LARGE SCALE GENOMIC DNA]</scope>
    <source>
        <strain evidence="9 10">DSM 100309</strain>
    </source>
</reference>
<dbReference type="Proteomes" id="UP000295367">
    <property type="component" value="Unassembled WGS sequence"/>
</dbReference>
<dbReference type="GO" id="GO:0016758">
    <property type="term" value="F:hexosyltransferase activity"/>
    <property type="evidence" value="ECO:0007669"/>
    <property type="project" value="TreeGrafter"/>
</dbReference>
<dbReference type="Pfam" id="PF13632">
    <property type="entry name" value="Glyco_trans_2_3"/>
    <property type="match status" value="1"/>
</dbReference>
<feature type="transmembrane region" description="Helical" evidence="7">
    <location>
        <begin position="539"/>
        <end position="560"/>
    </location>
</feature>
<feature type="transmembrane region" description="Helical" evidence="7">
    <location>
        <begin position="671"/>
        <end position="690"/>
    </location>
</feature>
<keyword evidence="6 7" id="KW-0472">Membrane</keyword>
<comment type="caution">
    <text evidence="9">The sequence shown here is derived from an EMBL/GenBank/DDBJ whole genome shotgun (WGS) entry which is preliminary data.</text>
</comment>
<protein>
    <submittedName>
        <fullName evidence="9">Glycosyl transferase family 2</fullName>
    </submittedName>
</protein>
<comment type="subcellular location">
    <subcellularLocation>
        <location evidence="1">Membrane</location>
        <topology evidence="1">Multi-pass membrane protein</topology>
    </subcellularLocation>
</comment>
<evidence type="ECO:0000259" key="8">
    <source>
        <dbReference type="Pfam" id="PF13632"/>
    </source>
</evidence>
<evidence type="ECO:0000256" key="4">
    <source>
        <dbReference type="ARBA" id="ARBA00022692"/>
    </source>
</evidence>
<dbReference type="EMBL" id="SMCO01000001">
    <property type="protein sequence ID" value="TCV90243.1"/>
    <property type="molecule type" value="Genomic_DNA"/>
</dbReference>
<dbReference type="Gene3D" id="3.90.550.10">
    <property type="entry name" value="Spore Coat Polysaccharide Biosynthesis Protein SpsA, Chain A"/>
    <property type="match status" value="2"/>
</dbReference>
<dbReference type="InterPro" id="IPR050321">
    <property type="entry name" value="Glycosyltr_2/OpgH_subfam"/>
</dbReference>
<evidence type="ECO:0000256" key="2">
    <source>
        <dbReference type="ARBA" id="ARBA00022676"/>
    </source>
</evidence>
<sequence length="748" mass="84793">MKNNFGNGAAHSADVCVDALASINECHWKSRKEITFTWIGILFTLVATILITFEQGPVLIDQFHQNQWQSFANHFIFLFIAALLIYGGLVYLFSRLGYIHRLRVHMPASSEDLDILLCNEQAPELTVLVPSYKEDRSVIYQTLMSAALQEYPCRRVVLLIDDIPNPTSIADMTQLASARELPQHIDSFLAPIAKHMANARNGFLQLVQHNAVDAFQATKELIELWHHAAYWFCSRATEHGTGDHAERLFVEQVLRVREANCMNRAQQLAEWLEVRKVLSIQLLENDFRKLGSMFDCQLTSFERKRYVNLSHEPNKAMNLNSYIHLTGKHFNEQLTADGWRLDEVEPENATFSVPLARYFVTLDADSILLPEYALRLIHIMQLPGNERLAVAQTPYSAFPGATSTLERIAGATTDLQYIIHQGFTRHNATYWVGANALLRREALNAIAEDDLERGYKITRYIQDRTVIEDTESSVDLAARGWTLYNYPQRLAYSATPADFGSLLIQRRRWANGGLIILPKLLGYLIRQPHRKIAEGLLRLHYLVSIAAVNVGLLLMMSLPFSDSITTVWLPLTALPYYLLYGRDLMLCGYRASDLLRVYALNLLLIPVNLGGVLKSLQQAVTGQQIPFGRTPKIKGRTATAPLYIIAIFAILAQWLYSAHGKYDIGHYNQGVFALLNAAILFYAIFIFIGLRDSWGDLAISFRKSDPLPELIADDLISETDNVAVLNMKINQRLNENDALSEKQERRIN</sequence>
<feature type="transmembrane region" description="Helical" evidence="7">
    <location>
        <begin position="34"/>
        <end position="53"/>
    </location>
</feature>
<dbReference type="SUPFAM" id="SSF53448">
    <property type="entry name" value="Nucleotide-diphospho-sugar transferases"/>
    <property type="match status" value="1"/>
</dbReference>
<evidence type="ECO:0000256" key="5">
    <source>
        <dbReference type="ARBA" id="ARBA00022989"/>
    </source>
</evidence>
<keyword evidence="10" id="KW-1185">Reference proteome</keyword>
<name>A0A4R3YHZ2_9PROT</name>
<evidence type="ECO:0000256" key="6">
    <source>
        <dbReference type="ARBA" id="ARBA00023136"/>
    </source>
</evidence>
<keyword evidence="3 9" id="KW-0808">Transferase</keyword>
<gene>
    <name evidence="9" type="ORF">EDC63_101213</name>
</gene>
<dbReference type="InterPro" id="IPR001173">
    <property type="entry name" value="Glyco_trans_2-like"/>
</dbReference>